<evidence type="ECO:0000256" key="1">
    <source>
        <dbReference type="ARBA" id="ARBA00022676"/>
    </source>
</evidence>
<feature type="domain" description="Glycosyl transferase family 1" evidence="3">
    <location>
        <begin position="197"/>
        <end position="361"/>
    </location>
</feature>
<keyword evidence="1" id="KW-0328">Glycosyltransferase</keyword>
<proteinExistence type="predicted"/>
<dbReference type="Gene3D" id="3.40.50.2000">
    <property type="entry name" value="Glycogen Phosphorylase B"/>
    <property type="match status" value="2"/>
</dbReference>
<accession>A0AA34WS52</accession>
<reference evidence="5 6" key="1">
    <citation type="submission" date="2014-11" db="EMBL/GenBank/DDBJ databases">
        <title>Complete genome sequence of Pseudomonas putida S12 including megaplasmid pTTS12.</title>
        <authorList>
            <person name="Kuepper J."/>
            <person name="Ruijssenaars H.J."/>
            <person name="Blank L.M."/>
            <person name="de Winde J.H."/>
            <person name="Wierckx N."/>
        </authorList>
    </citation>
    <scope>NUCLEOTIDE SEQUENCE [LARGE SCALE GENOMIC DNA]</scope>
    <source>
        <strain evidence="5 6">S12</strain>
    </source>
</reference>
<dbReference type="EMBL" id="CP009974">
    <property type="protein sequence ID" value="AJA14868.1"/>
    <property type="molecule type" value="Genomic_DNA"/>
</dbReference>
<evidence type="ECO:0000313" key="6">
    <source>
        <dbReference type="Proteomes" id="UP000017753"/>
    </source>
</evidence>
<evidence type="ECO:0000256" key="2">
    <source>
        <dbReference type="ARBA" id="ARBA00022679"/>
    </source>
</evidence>
<keyword evidence="2 5" id="KW-0808">Transferase</keyword>
<feature type="domain" description="Glycosyltransferase subfamily 4-like N-terminal" evidence="4">
    <location>
        <begin position="20"/>
        <end position="175"/>
    </location>
</feature>
<dbReference type="InterPro" id="IPR028098">
    <property type="entry name" value="Glyco_trans_4-like_N"/>
</dbReference>
<dbReference type="RefSeq" id="WP_014592015.1">
    <property type="nucleotide sequence ID" value="NZ_ALNR01000251.1"/>
</dbReference>
<gene>
    <name evidence="5" type="ORF">RPPX_16370</name>
</gene>
<dbReference type="CDD" id="cd03808">
    <property type="entry name" value="GT4_CapM-like"/>
    <property type="match status" value="1"/>
</dbReference>
<dbReference type="PANTHER" id="PTHR12526">
    <property type="entry name" value="GLYCOSYLTRANSFERASE"/>
    <property type="match status" value="1"/>
</dbReference>
<evidence type="ECO:0000259" key="4">
    <source>
        <dbReference type="Pfam" id="PF13579"/>
    </source>
</evidence>
<evidence type="ECO:0000313" key="5">
    <source>
        <dbReference type="EMBL" id="AJA14868.1"/>
    </source>
</evidence>
<reference evidence="5 6" key="2">
    <citation type="submission" date="2014-11" db="EMBL/GenBank/DDBJ databases">
        <title>Draft genome sequence of the solvent-tolerant Pseudomonas putida S12 including megaplasmid pTTS12.</title>
        <authorList>
            <person name="Wierckx N."/>
            <person name="Nijkamp J."/>
            <person name="Ballerstedt H."/>
            <person name="Siezen R.J."/>
            <person name="Wels M."/>
            <person name="de Ridder D."/>
            <person name="de Winde J.H."/>
            <person name="Ruijssenaars H.J."/>
        </authorList>
    </citation>
    <scope>NUCLEOTIDE SEQUENCE [LARGE SCALE GENOMIC DNA]</scope>
    <source>
        <strain evidence="5 6">S12</strain>
    </source>
</reference>
<dbReference type="SUPFAM" id="SSF53756">
    <property type="entry name" value="UDP-Glycosyltransferase/glycogen phosphorylase"/>
    <property type="match status" value="1"/>
</dbReference>
<evidence type="ECO:0000259" key="3">
    <source>
        <dbReference type="Pfam" id="PF00534"/>
    </source>
</evidence>
<dbReference type="GO" id="GO:1901135">
    <property type="term" value="P:carbohydrate derivative metabolic process"/>
    <property type="evidence" value="ECO:0007669"/>
    <property type="project" value="UniProtKB-ARBA"/>
</dbReference>
<sequence>MSIKGLRVARISTVPFFVVTQLSAQLRALNEAGAEVDVIASNDDMSGLLQSRKDLNFIPVEIAREISPLKDLRSLIKLIILFRKQGYDIVHSTTPKAGLLAAIAGRIAGVKIRLHTFTGQPWVTMNGLKKHLLKFCDALIARLNTHNYADSVSQREFLVREGVIPQEKVSVIGFGSLAGVDMDRFDCQRFSPEVIAQTRNELEIPQDAKVLLFVGRVTPEKGIGELMEAFTTLRAVHADLFLVLVGPYEAEGREVVESHFAAGTAHIKVLGLQELPEKFMAAADLLCLPSYREGFGTVVIEAAAMGLPTVGTDIYGLNDAVVNGETGLLVPVRDSGALSDAIDALLSHPQRLISMSTKAKERARRDFDSRHCSALLIQQYEGFYK</sequence>
<dbReference type="PANTHER" id="PTHR12526:SF510">
    <property type="entry name" value="D-INOSITOL 3-PHOSPHATE GLYCOSYLTRANSFERASE"/>
    <property type="match status" value="1"/>
</dbReference>
<dbReference type="Proteomes" id="UP000017753">
    <property type="component" value="Chromosome"/>
</dbReference>
<dbReference type="Pfam" id="PF00534">
    <property type="entry name" value="Glycos_transf_1"/>
    <property type="match status" value="1"/>
</dbReference>
<dbReference type="GO" id="GO:0016757">
    <property type="term" value="F:glycosyltransferase activity"/>
    <property type="evidence" value="ECO:0007669"/>
    <property type="project" value="UniProtKB-KW"/>
</dbReference>
<name>A0AA34WS52_PSEPU</name>
<protein>
    <submittedName>
        <fullName evidence="5">Glycosyl transferase family 1</fullName>
    </submittedName>
</protein>
<organism evidence="5 6">
    <name type="scientific">Pseudomonas putida S12</name>
    <dbReference type="NCBI Taxonomy" id="1215087"/>
    <lineage>
        <taxon>Bacteria</taxon>
        <taxon>Pseudomonadati</taxon>
        <taxon>Pseudomonadota</taxon>
        <taxon>Gammaproteobacteria</taxon>
        <taxon>Pseudomonadales</taxon>
        <taxon>Pseudomonadaceae</taxon>
        <taxon>Pseudomonas</taxon>
    </lineage>
</organism>
<dbReference type="InterPro" id="IPR001296">
    <property type="entry name" value="Glyco_trans_1"/>
</dbReference>
<dbReference type="AlphaFoldDB" id="A0AA34WS52"/>
<dbReference type="Pfam" id="PF13579">
    <property type="entry name" value="Glyco_trans_4_4"/>
    <property type="match status" value="1"/>
</dbReference>